<feature type="chain" id="PRO_5042332729" description="Lipoprotein" evidence="1">
    <location>
        <begin position="22"/>
        <end position="208"/>
    </location>
</feature>
<gene>
    <name evidence="3" type="ORF">DXC39_18395</name>
    <name evidence="2" type="ORF">ERS852407_01509</name>
</gene>
<evidence type="ECO:0000313" key="5">
    <source>
        <dbReference type="Proteomes" id="UP000261257"/>
    </source>
</evidence>
<evidence type="ECO:0000313" key="3">
    <source>
        <dbReference type="EMBL" id="RGM01873.1"/>
    </source>
</evidence>
<reference evidence="2 4" key="1">
    <citation type="submission" date="2015-09" db="EMBL/GenBank/DDBJ databases">
        <authorList>
            <consortium name="Pathogen Informatics"/>
        </authorList>
    </citation>
    <scope>NUCLEOTIDE SEQUENCE [LARGE SCALE GENOMIC DNA]</scope>
    <source>
        <strain evidence="2 4">2789STDY5608850</strain>
    </source>
</reference>
<sequence length="208" mass="22150">MKKMKAVLAVLITAGILAGCAGRGGTSTFEPKSSGIFVTDAGTFSTATVETYDNQDYYNEEEWKTFLEENVAAYNAEHGEGAVTLQTCSLKEGTASMIFDYATGSDLAQFTALYEDTANQVNSIDIIPVAQALEEAGAAGTIFVKTADGKTASTDEIAKKTDYHVVAVDGGPIKLQTEGKIMYTSDGVKLNSSFIAEISEGKNYIIFK</sequence>
<feature type="signal peptide" evidence="1">
    <location>
        <begin position="1"/>
        <end position="21"/>
    </location>
</feature>
<name>A0A174BAL1_9FIRM</name>
<evidence type="ECO:0000313" key="2">
    <source>
        <dbReference type="EMBL" id="CUN96786.1"/>
    </source>
</evidence>
<dbReference type="EMBL" id="QSSQ01000020">
    <property type="protein sequence ID" value="RGM01873.1"/>
    <property type="molecule type" value="Genomic_DNA"/>
</dbReference>
<reference evidence="3 5" key="2">
    <citation type="submission" date="2018-08" db="EMBL/GenBank/DDBJ databases">
        <title>A genome reference for cultivated species of the human gut microbiota.</title>
        <authorList>
            <person name="Zou Y."/>
            <person name="Xue W."/>
            <person name="Luo G."/>
        </authorList>
    </citation>
    <scope>NUCLEOTIDE SEQUENCE [LARGE SCALE GENOMIC DNA]</scope>
    <source>
        <strain evidence="3 5">TF05-11AC</strain>
    </source>
</reference>
<keyword evidence="1" id="KW-0732">Signal</keyword>
<organism evidence="2 4">
    <name type="scientific">Hungatella hathewayi</name>
    <dbReference type="NCBI Taxonomy" id="154046"/>
    <lineage>
        <taxon>Bacteria</taxon>
        <taxon>Bacillati</taxon>
        <taxon>Bacillota</taxon>
        <taxon>Clostridia</taxon>
        <taxon>Lachnospirales</taxon>
        <taxon>Lachnospiraceae</taxon>
        <taxon>Hungatella</taxon>
    </lineage>
</organism>
<evidence type="ECO:0008006" key="6">
    <source>
        <dbReference type="Google" id="ProtNLM"/>
    </source>
</evidence>
<dbReference type="Proteomes" id="UP000261257">
    <property type="component" value="Unassembled WGS sequence"/>
</dbReference>
<evidence type="ECO:0000313" key="4">
    <source>
        <dbReference type="Proteomes" id="UP000095651"/>
    </source>
</evidence>
<dbReference type="PROSITE" id="PS51257">
    <property type="entry name" value="PROKAR_LIPOPROTEIN"/>
    <property type="match status" value="1"/>
</dbReference>
<dbReference type="AlphaFoldDB" id="A0A174BAL1"/>
<protein>
    <recommendedName>
        <fullName evidence="6">Lipoprotein</fullName>
    </recommendedName>
</protein>
<evidence type="ECO:0000256" key="1">
    <source>
        <dbReference type="SAM" id="SignalP"/>
    </source>
</evidence>
<proteinExistence type="predicted"/>
<dbReference type="EMBL" id="CYZE01000003">
    <property type="protein sequence ID" value="CUN96786.1"/>
    <property type="molecule type" value="Genomic_DNA"/>
</dbReference>
<dbReference type="RefSeq" id="WP_055653949.1">
    <property type="nucleotide sequence ID" value="NZ_CABIXC010000003.1"/>
</dbReference>
<accession>A0A174BAL1</accession>
<dbReference type="Proteomes" id="UP000095651">
    <property type="component" value="Unassembled WGS sequence"/>
</dbReference>